<protein>
    <submittedName>
        <fullName evidence="1">Uncharacterized protein</fullName>
    </submittedName>
</protein>
<organism evidence="1 2">
    <name type="scientific">Methylorubrum populi</name>
    <dbReference type="NCBI Taxonomy" id="223967"/>
    <lineage>
        <taxon>Bacteria</taxon>
        <taxon>Pseudomonadati</taxon>
        <taxon>Pseudomonadota</taxon>
        <taxon>Alphaproteobacteria</taxon>
        <taxon>Hyphomicrobiales</taxon>
        <taxon>Methylobacteriaceae</taxon>
        <taxon>Methylorubrum</taxon>
    </lineage>
</organism>
<evidence type="ECO:0000313" key="2">
    <source>
        <dbReference type="Proteomes" id="UP000469949"/>
    </source>
</evidence>
<dbReference type="EMBL" id="WEKV01000018">
    <property type="protein sequence ID" value="KAB7782900.1"/>
    <property type="molecule type" value="Genomic_DNA"/>
</dbReference>
<name>A0A833J1I7_9HYPH</name>
<gene>
    <name evidence="1" type="ORF">F8B43_4194</name>
</gene>
<proteinExistence type="predicted"/>
<reference evidence="1 2" key="1">
    <citation type="submission" date="2019-10" db="EMBL/GenBank/DDBJ databases">
        <title>Draft Genome Sequence of the Caffeine Degrading Methylotroph Methylorubrum populi PINKEL.</title>
        <authorList>
            <person name="Dawson S.C."/>
            <person name="Zhang X."/>
            <person name="Wright M.E."/>
            <person name="Sharma G."/>
            <person name="Langner J.T."/>
            <person name="Ditty J.L."/>
            <person name="Subuyuj G.A."/>
        </authorList>
    </citation>
    <scope>NUCLEOTIDE SEQUENCE [LARGE SCALE GENOMIC DNA]</scope>
    <source>
        <strain evidence="1 2">Pinkel</strain>
    </source>
</reference>
<dbReference type="Proteomes" id="UP000469949">
    <property type="component" value="Unassembled WGS sequence"/>
</dbReference>
<comment type="caution">
    <text evidence="1">The sequence shown here is derived from an EMBL/GenBank/DDBJ whole genome shotgun (WGS) entry which is preliminary data.</text>
</comment>
<dbReference type="AlphaFoldDB" id="A0A833J1I7"/>
<accession>A0A833J1I7</accession>
<evidence type="ECO:0000313" key="1">
    <source>
        <dbReference type="EMBL" id="KAB7782900.1"/>
    </source>
</evidence>
<sequence>MVDENETFFRDACAAFNARTLCDETAQYVARGRVYRDLPEDELSLIYVFGMREWDRIGHPRPQFFADAEGEYQVRGIKPPYNEVRAERERLFARAEAALRGMSDEDQDAFVTEIAETYAAEASRPN</sequence>